<evidence type="ECO:0000313" key="2">
    <source>
        <dbReference type="Proteomes" id="UP001367508"/>
    </source>
</evidence>
<organism evidence="1 2">
    <name type="scientific">Canavalia gladiata</name>
    <name type="common">Sword bean</name>
    <name type="synonym">Dolichos gladiatus</name>
    <dbReference type="NCBI Taxonomy" id="3824"/>
    <lineage>
        <taxon>Eukaryota</taxon>
        <taxon>Viridiplantae</taxon>
        <taxon>Streptophyta</taxon>
        <taxon>Embryophyta</taxon>
        <taxon>Tracheophyta</taxon>
        <taxon>Spermatophyta</taxon>
        <taxon>Magnoliopsida</taxon>
        <taxon>eudicotyledons</taxon>
        <taxon>Gunneridae</taxon>
        <taxon>Pentapetalae</taxon>
        <taxon>rosids</taxon>
        <taxon>fabids</taxon>
        <taxon>Fabales</taxon>
        <taxon>Fabaceae</taxon>
        <taxon>Papilionoideae</taxon>
        <taxon>50 kb inversion clade</taxon>
        <taxon>NPAAA clade</taxon>
        <taxon>indigoferoid/millettioid clade</taxon>
        <taxon>Phaseoleae</taxon>
        <taxon>Canavalia</taxon>
    </lineage>
</organism>
<dbReference type="Proteomes" id="UP001367508">
    <property type="component" value="Unassembled WGS sequence"/>
</dbReference>
<dbReference type="EMBL" id="JAYMYQ010000011">
    <property type="protein sequence ID" value="KAK7305402.1"/>
    <property type="molecule type" value="Genomic_DNA"/>
</dbReference>
<sequence>MSEKDNENQERSRELQDKEHNLVCNRAISNLNRSMTPLSPLQKDVIDVSSTQGEKLAKEETKKERMEKSLIVQLWSGNDFDWRFKPSKGYSRGILIVWKTNIFAIDETFESSHFLGMKGRWEEE</sequence>
<gene>
    <name evidence="1" type="ORF">VNO77_43308</name>
</gene>
<reference evidence="1 2" key="1">
    <citation type="submission" date="2024-01" db="EMBL/GenBank/DDBJ databases">
        <title>The genomes of 5 underutilized Papilionoideae crops provide insights into root nodulation and disease resistanc.</title>
        <authorList>
            <person name="Jiang F."/>
        </authorList>
    </citation>
    <scope>NUCLEOTIDE SEQUENCE [LARGE SCALE GENOMIC DNA]</scope>
    <source>
        <strain evidence="1">LVBAO_FW01</strain>
        <tissue evidence="1">Leaves</tissue>
    </source>
</reference>
<accession>A0AAN9PPU1</accession>
<protein>
    <submittedName>
        <fullName evidence="1">Uncharacterized protein</fullName>
    </submittedName>
</protein>
<proteinExistence type="predicted"/>
<dbReference type="AlphaFoldDB" id="A0AAN9PPU1"/>
<keyword evidence="2" id="KW-1185">Reference proteome</keyword>
<comment type="caution">
    <text evidence="1">The sequence shown here is derived from an EMBL/GenBank/DDBJ whole genome shotgun (WGS) entry which is preliminary data.</text>
</comment>
<name>A0AAN9PPU1_CANGL</name>
<evidence type="ECO:0000313" key="1">
    <source>
        <dbReference type="EMBL" id="KAK7305402.1"/>
    </source>
</evidence>